<dbReference type="EMBL" id="GL871446">
    <property type="protein sequence ID" value="EGC29343.1"/>
    <property type="molecule type" value="Genomic_DNA"/>
</dbReference>
<comment type="similarity">
    <text evidence="4">Belongs to the NDUFAF3 family.</text>
</comment>
<dbReference type="FunFam" id="3.40.1230.10:FF:000010">
    <property type="entry name" value="Uncharacterized protein"/>
    <property type="match status" value="1"/>
</dbReference>
<dbReference type="Proteomes" id="UP000001064">
    <property type="component" value="Unassembled WGS sequence"/>
</dbReference>
<dbReference type="SUPFAM" id="SSF64076">
    <property type="entry name" value="MTH938-like"/>
    <property type="match status" value="1"/>
</dbReference>
<dbReference type="Gene3D" id="3.40.1230.10">
    <property type="entry name" value="MTH938-like"/>
    <property type="match status" value="1"/>
</dbReference>
<sequence>MNKSNKIIFNLIRINKNLNKTIPYYLNNNHFHNKYYNNKTKLVINNDTINNFKQRNYCTGLESQNIFDSHKGSLSEIYSIDGYSDSGFSINKVLIPGSICIMPHQLFLWDIHSPENITIDSLAPLDIIEPKCEFLIIGTGNTSYKFSNEFLSEIQTRYQMNLETMSTSHAIGTYNILSEEGRRVAAFILPPVPLPEFKDPYFVKKSEYEAKGVLERAGNILDLNTDLIRKKQTLIRMKLDESNNEAIKLIEKQISKIEKDLGDNIQEQDKPFDSYFIPTRNVEEGFIKNNDEENEQNEDVEKKSVRDRAIIWFVKKFGKYGEKK</sequence>
<dbReference type="PANTHER" id="PTHR21192:SF2">
    <property type="entry name" value="NADH DEHYDROGENASE [UBIQUINONE] 1 ALPHA SUBCOMPLEX ASSEMBLY FACTOR 3"/>
    <property type="match status" value="1"/>
</dbReference>
<dbReference type="eggNOG" id="KOG3363">
    <property type="taxonomic scope" value="Eukaryota"/>
</dbReference>
<dbReference type="OMA" id="MTTINAI"/>
<protein>
    <recommendedName>
        <fullName evidence="2">NADH dehydrogenase [ubiquinone] 1 alpha subcomplex assembly factor 3</fullName>
    </recommendedName>
</protein>
<dbReference type="InterPro" id="IPR034095">
    <property type="entry name" value="NDUF3"/>
</dbReference>
<evidence type="ECO:0000313" key="5">
    <source>
        <dbReference type="EMBL" id="EGC29343.1"/>
    </source>
</evidence>
<dbReference type="InterPro" id="IPR036748">
    <property type="entry name" value="MTH938-like_sf"/>
</dbReference>
<dbReference type="CDD" id="cd05125">
    <property type="entry name" value="Mth938_2P1-like"/>
    <property type="match status" value="1"/>
</dbReference>
<dbReference type="RefSeq" id="XP_003294133.1">
    <property type="nucleotide sequence ID" value="XM_003294085.1"/>
</dbReference>
<evidence type="ECO:0000256" key="2">
    <source>
        <dbReference type="ARBA" id="ARBA00021776"/>
    </source>
</evidence>
<reference evidence="6" key="1">
    <citation type="journal article" date="2011" name="Genome Biol.">
        <title>Comparative genomics of the social amoebae Dictyostelium discoideum and Dictyostelium purpureum.</title>
        <authorList>
            <consortium name="US DOE Joint Genome Institute (JGI-PGF)"/>
            <person name="Sucgang R."/>
            <person name="Kuo A."/>
            <person name="Tian X."/>
            <person name="Salerno W."/>
            <person name="Parikh A."/>
            <person name="Feasley C.L."/>
            <person name="Dalin E."/>
            <person name="Tu H."/>
            <person name="Huang E."/>
            <person name="Barry K."/>
            <person name="Lindquist E."/>
            <person name="Shapiro H."/>
            <person name="Bruce D."/>
            <person name="Schmutz J."/>
            <person name="Salamov A."/>
            <person name="Fey P."/>
            <person name="Gaudet P."/>
            <person name="Anjard C."/>
            <person name="Babu M.M."/>
            <person name="Basu S."/>
            <person name="Bushmanova Y."/>
            <person name="van der Wel H."/>
            <person name="Katoh-Kurasawa M."/>
            <person name="Dinh C."/>
            <person name="Coutinho P.M."/>
            <person name="Saito T."/>
            <person name="Elias M."/>
            <person name="Schaap P."/>
            <person name="Kay R.R."/>
            <person name="Henrissat B."/>
            <person name="Eichinger L."/>
            <person name="Rivero F."/>
            <person name="Putnam N.H."/>
            <person name="West C.M."/>
            <person name="Loomis W.F."/>
            <person name="Chisholm R.L."/>
            <person name="Shaulsky G."/>
            <person name="Strassmann J.E."/>
            <person name="Queller D.C."/>
            <person name="Kuspa A."/>
            <person name="Grigoriev I.V."/>
        </authorList>
    </citation>
    <scope>NUCLEOTIDE SEQUENCE [LARGE SCALE GENOMIC DNA]</scope>
    <source>
        <strain evidence="6">QSDP1</strain>
    </source>
</reference>
<dbReference type="InParanoid" id="F1A389"/>
<evidence type="ECO:0000313" key="6">
    <source>
        <dbReference type="Proteomes" id="UP000001064"/>
    </source>
</evidence>
<dbReference type="PANTHER" id="PTHR21192">
    <property type="entry name" value="NUCLEAR PROTEIN E3-3"/>
    <property type="match status" value="1"/>
</dbReference>
<dbReference type="KEGG" id="dpp:DICPUDRAFT_42970"/>
<evidence type="ECO:0000256" key="3">
    <source>
        <dbReference type="ARBA" id="ARBA00023128"/>
    </source>
</evidence>
<dbReference type="Pfam" id="PF04430">
    <property type="entry name" value="DUF498"/>
    <property type="match status" value="1"/>
</dbReference>
<organism evidence="5 6">
    <name type="scientific">Dictyostelium purpureum</name>
    <name type="common">Slime mold</name>
    <dbReference type="NCBI Taxonomy" id="5786"/>
    <lineage>
        <taxon>Eukaryota</taxon>
        <taxon>Amoebozoa</taxon>
        <taxon>Evosea</taxon>
        <taxon>Eumycetozoa</taxon>
        <taxon>Dictyostelia</taxon>
        <taxon>Dictyosteliales</taxon>
        <taxon>Dictyosteliaceae</taxon>
        <taxon>Dictyostelium</taxon>
    </lineage>
</organism>
<dbReference type="OrthoDB" id="20681at2759"/>
<comment type="subcellular location">
    <subcellularLocation>
        <location evidence="1">Mitochondrion</location>
    </subcellularLocation>
</comment>
<evidence type="ECO:0000256" key="1">
    <source>
        <dbReference type="ARBA" id="ARBA00004173"/>
    </source>
</evidence>
<dbReference type="GeneID" id="10506132"/>
<keyword evidence="6" id="KW-1185">Reference proteome</keyword>
<evidence type="ECO:0000256" key="4">
    <source>
        <dbReference type="ARBA" id="ARBA00049984"/>
    </source>
</evidence>
<keyword evidence="3" id="KW-0496">Mitochondrion</keyword>
<dbReference type="AlphaFoldDB" id="F1A389"/>
<dbReference type="VEuPathDB" id="AmoebaDB:DICPUDRAFT_42970"/>
<accession>F1A389</accession>
<dbReference type="InterPro" id="IPR007523">
    <property type="entry name" value="NDUFAF3/AAMDC"/>
</dbReference>
<dbReference type="GO" id="GO:0005743">
    <property type="term" value="C:mitochondrial inner membrane"/>
    <property type="evidence" value="ECO:0000318"/>
    <property type="project" value="GO_Central"/>
</dbReference>
<dbReference type="FunCoup" id="F1A389">
    <property type="interactions" value="2"/>
</dbReference>
<gene>
    <name evidence="5" type="ORF">DICPUDRAFT_42970</name>
</gene>
<dbReference type="GO" id="GO:0032981">
    <property type="term" value="P:mitochondrial respiratory chain complex I assembly"/>
    <property type="evidence" value="ECO:0000318"/>
    <property type="project" value="GO_Central"/>
</dbReference>
<dbReference type="STRING" id="5786.F1A389"/>
<proteinExistence type="inferred from homology"/>
<name>F1A389_DICPU</name>